<dbReference type="RefSeq" id="XP_012945084.1">
    <property type="nucleotide sequence ID" value="XM_013089630.2"/>
</dbReference>
<feature type="domain" description="Protein kinase" evidence="5">
    <location>
        <begin position="37"/>
        <end position="301"/>
    </location>
</feature>
<dbReference type="GO" id="GO:0016301">
    <property type="term" value="F:kinase activity"/>
    <property type="evidence" value="ECO:0007669"/>
    <property type="project" value="UniProtKB-KW"/>
</dbReference>
<organism evidence="6 7">
    <name type="scientific">Aplysia californica</name>
    <name type="common">California sea hare</name>
    <dbReference type="NCBI Taxonomy" id="6500"/>
    <lineage>
        <taxon>Eukaryota</taxon>
        <taxon>Metazoa</taxon>
        <taxon>Spiralia</taxon>
        <taxon>Lophotrochozoa</taxon>
        <taxon>Mollusca</taxon>
        <taxon>Gastropoda</taxon>
        <taxon>Heterobranchia</taxon>
        <taxon>Euthyneura</taxon>
        <taxon>Tectipleura</taxon>
        <taxon>Aplysiida</taxon>
        <taxon>Aplysioidea</taxon>
        <taxon>Aplysiidae</taxon>
        <taxon>Aplysia</taxon>
    </lineage>
</organism>
<keyword evidence="7" id="KW-0808">Transferase</keyword>
<evidence type="ECO:0000256" key="2">
    <source>
        <dbReference type="ARBA" id="ARBA00022840"/>
    </source>
</evidence>
<dbReference type="Gene3D" id="1.10.510.10">
    <property type="entry name" value="Transferase(Phosphotransferase) domain 1"/>
    <property type="match status" value="1"/>
</dbReference>
<feature type="binding site" evidence="3">
    <location>
        <position position="66"/>
    </location>
    <ligand>
        <name>ATP</name>
        <dbReference type="ChEBI" id="CHEBI:30616"/>
    </ligand>
</feature>
<reference evidence="7" key="1">
    <citation type="submission" date="2025-08" db="UniProtKB">
        <authorList>
            <consortium name="RefSeq"/>
        </authorList>
    </citation>
    <scope>IDENTIFICATION</scope>
</reference>
<dbReference type="InterPro" id="IPR011009">
    <property type="entry name" value="Kinase-like_dom_sf"/>
</dbReference>
<feature type="region of interest" description="Disordered" evidence="4">
    <location>
        <begin position="527"/>
        <end position="574"/>
    </location>
</feature>
<dbReference type="SMART" id="SM00220">
    <property type="entry name" value="S_TKc"/>
    <property type="match status" value="1"/>
</dbReference>
<feature type="region of interest" description="Disordered" evidence="4">
    <location>
        <begin position="588"/>
        <end position="688"/>
    </location>
</feature>
<proteinExistence type="predicted"/>
<evidence type="ECO:0000313" key="6">
    <source>
        <dbReference type="Proteomes" id="UP000694888"/>
    </source>
</evidence>
<feature type="region of interest" description="Disordered" evidence="4">
    <location>
        <begin position="395"/>
        <end position="488"/>
    </location>
</feature>
<dbReference type="PROSITE" id="PS50011">
    <property type="entry name" value="PROTEIN_KINASE_DOM"/>
    <property type="match status" value="1"/>
</dbReference>
<keyword evidence="2 3" id="KW-0067">ATP-binding</keyword>
<feature type="compositionally biased region" description="Low complexity" evidence="4">
    <location>
        <begin position="407"/>
        <end position="416"/>
    </location>
</feature>
<evidence type="ECO:0000256" key="1">
    <source>
        <dbReference type="ARBA" id="ARBA00022741"/>
    </source>
</evidence>
<gene>
    <name evidence="7" type="primary">LOC101851085</name>
</gene>
<evidence type="ECO:0000259" key="5">
    <source>
        <dbReference type="PROSITE" id="PS50011"/>
    </source>
</evidence>
<dbReference type="Proteomes" id="UP000694888">
    <property type="component" value="Unplaced"/>
</dbReference>
<keyword evidence="1 3" id="KW-0547">Nucleotide-binding</keyword>
<evidence type="ECO:0000256" key="4">
    <source>
        <dbReference type="SAM" id="MobiDB-lite"/>
    </source>
</evidence>
<dbReference type="InterPro" id="IPR017441">
    <property type="entry name" value="Protein_kinase_ATP_BS"/>
</dbReference>
<evidence type="ECO:0000313" key="7">
    <source>
        <dbReference type="RefSeq" id="XP_012945084.1"/>
    </source>
</evidence>
<dbReference type="PANTHER" id="PTHR24346:SF79">
    <property type="entry name" value="PROTEIN KINASE DOMAIN-CONTAINING PROTEIN"/>
    <property type="match status" value="1"/>
</dbReference>
<feature type="compositionally biased region" description="Low complexity" evidence="4">
    <location>
        <begin position="807"/>
        <end position="823"/>
    </location>
</feature>
<dbReference type="SUPFAM" id="SSF56112">
    <property type="entry name" value="Protein kinase-like (PK-like)"/>
    <property type="match status" value="1"/>
</dbReference>
<accession>A0ABM1ACH7</accession>
<dbReference type="GeneID" id="101851085"/>
<keyword evidence="6" id="KW-1185">Reference proteome</keyword>
<feature type="compositionally biased region" description="Basic and acidic residues" evidence="4">
    <location>
        <begin position="588"/>
        <end position="599"/>
    </location>
</feature>
<name>A0ABM1ACH7_APLCA</name>
<feature type="compositionally biased region" description="Basic and acidic residues" evidence="4">
    <location>
        <begin position="625"/>
        <end position="635"/>
    </location>
</feature>
<sequence length="923" mass="101191">MTITDSMYQVEYLPGVVTQVRKDVIKSFSHSKRVGGYLLGRTLGVGSFAKVKEGLHLSTGEKVAVKVIDKKRAKTDNYVRKNLRREGRLLQLVRHPNVVALYEVMETDNSYYLVTELCRGGDLMDYITARKRLTEPEVTKFIRQIVSAVDYLHRLGIIHRDLKIENLLLDANKDIKLIDFGLSNFIKVSTSPEGTRAQEFCVTQCGSPAYAAPELLNHDKYGLQVDLWSIGVNMYAMLTGGLPFTVDPFNIKALYAKMKERQMNPVPDDLSRECRDLLRKFLTPDPARRVTIAEALAHPWLTQGNKSLPRAPCPNKMRTSDLEADILSHMSENLGYRMGEVIKFVTCNTPSPACATYHLYLLRLGKYKEELRASGQLPAAVACRSENSKITLHLQEMRSKGQRADVTGRGPTMTTPTPRPQARGSGSAHTDTPDCLPGGKGESEDLNDRKENRNPLLKTETLNSGGSPSQSSATTRPDSKAGHNSSALPLRHFQRRLLQEPFTKGNTSIGVTTTAVTSIGLTSIGLTSVGVTPRGVGSPRSGDHTERQTHRTVVDKGGEKGGDRGERGDRGDREQLRLVRLEDKLSLESSHRRAAAPRDRRGRGHYEVVGLPGSDLDSSKASVETSDRVRLKSYKELQQTPLHTPRYGGDNNNNNNNNNIDEEPVTSQNGGGSHTARGGHQHGPPSTHATRLLARRGVVRSMDGSILTPAATVGGSSQDNKTHNAHLAEVTHAHKQLNKKAQVQVQMQVQVVSPRGKGAGGVVVVPPKQYVPFRGVGDRQTPRGAGGDVPLQTGVGVGRAQHKAAPNNNSNNNNNNNNNTTTTESMSLHGKNMFANNNTSVIEEGMTPAKRPVSPHRPVAVRRRLAKRHRIGDITPPGSYVIQDVDQHVTTELIKGDHPVAEQEKTMVHTIPLPSISPTHSQK</sequence>
<dbReference type="PROSITE" id="PS00107">
    <property type="entry name" value="PROTEIN_KINASE_ATP"/>
    <property type="match status" value="1"/>
</dbReference>
<evidence type="ECO:0000256" key="3">
    <source>
        <dbReference type="PROSITE-ProRule" id="PRU10141"/>
    </source>
</evidence>
<feature type="compositionally biased region" description="Polar residues" evidence="4">
    <location>
        <begin position="460"/>
        <end position="487"/>
    </location>
</feature>
<dbReference type="InterPro" id="IPR008271">
    <property type="entry name" value="Ser/Thr_kinase_AS"/>
</dbReference>
<feature type="region of interest" description="Disordered" evidence="4">
    <location>
        <begin position="799"/>
        <end position="825"/>
    </location>
</feature>
<dbReference type="Pfam" id="PF00069">
    <property type="entry name" value="Pkinase"/>
    <property type="match status" value="1"/>
</dbReference>
<feature type="compositionally biased region" description="Basic and acidic residues" evidence="4">
    <location>
        <begin position="541"/>
        <end position="574"/>
    </location>
</feature>
<keyword evidence="7" id="KW-0418">Kinase</keyword>
<dbReference type="PROSITE" id="PS00108">
    <property type="entry name" value="PROTEIN_KINASE_ST"/>
    <property type="match status" value="1"/>
</dbReference>
<dbReference type="InterPro" id="IPR000719">
    <property type="entry name" value="Prot_kinase_dom"/>
</dbReference>
<feature type="compositionally biased region" description="Basic and acidic residues" evidence="4">
    <location>
        <begin position="441"/>
        <end position="453"/>
    </location>
</feature>
<dbReference type="PANTHER" id="PTHR24346">
    <property type="entry name" value="MAP/MICROTUBULE AFFINITY-REGULATING KINASE"/>
    <property type="match status" value="1"/>
</dbReference>
<protein>
    <submittedName>
        <fullName evidence="7">Serine/threonine-protein kinase MARK2</fullName>
    </submittedName>
</protein>